<dbReference type="Proteomes" id="UP000620124">
    <property type="component" value="Unassembled WGS sequence"/>
</dbReference>
<reference evidence="1" key="1">
    <citation type="submission" date="2020-05" db="EMBL/GenBank/DDBJ databases">
        <title>Mycena genomes resolve the evolution of fungal bioluminescence.</title>
        <authorList>
            <person name="Tsai I.J."/>
        </authorList>
    </citation>
    <scope>NUCLEOTIDE SEQUENCE</scope>
    <source>
        <strain evidence="1">CCC161011</strain>
    </source>
</reference>
<accession>A0A8H6YCC7</accession>
<gene>
    <name evidence="1" type="ORF">MVEN_00913800</name>
</gene>
<dbReference type="PROSITE" id="PS51257">
    <property type="entry name" value="PROKAR_LIPOPROTEIN"/>
    <property type="match status" value="1"/>
</dbReference>
<name>A0A8H6YCC7_9AGAR</name>
<keyword evidence="2" id="KW-1185">Reference proteome</keyword>
<sequence>MLVRRPETKDGILVVTISAGSCAPQGAVHENAAPLNDSCFVRPSLRPRAGSGMASSSRHVSERLHVPSCIWFDLSLARPTGLNRHLRTRALTVAQESPNVLSPVKCNRTAWSLCLH</sequence>
<organism evidence="1 2">
    <name type="scientific">Mycena venus</name>
    <dbReference type="NCBI Taxonomy" id="2733690"/>
    <lineage>
        <taxon>Eukaryota</taxon>
        <taxon>Fungi</taxon>
        <taxon>Dikarya</taxon>
        <taxon>Basidiomycota</taxon>
        <taxon>Agaricomycotina</taxon>
        <taxon>Agaricomycetes</taxon>
        <taxon>Agaricomycetidae</taxon>
        <taxon>Agaricales</taxon>
        <taxon>Marasmiineae</taxon>
        <taxon>Mycenaceae</taxon>
        <taxon>Mycena</taxon>
    </lineage>
</organism>
<protein>
    <submittedName>
        <fullName evidence="1">Uncharacterized protein</fullName>
    </submittedName>
</protein>
<comment type="caution">
    <text evidence="1">The sequence shown here is derived from an EMBL/GenBank/DDBJ whole genome shotgun (WGS) entry which is preliminary data.</text>
</comment>
<evidence type="ECO:0000313" key="1">
    <source>
        <dbReference type="EMBL" id="KAF7355852.1"/>
    </source>
</evidence>
<dbReference type="EMBL" id="JACAZI010000007">
    <property type="protein sequence ID" value="KAF7355852.1"/>
    <property type="molecule type" value="Genomic_DNA"/>
</dbReference>
<proteinExistence type="predicted"/>
<dbReference type="AlphaFoldDB" id="A0A8H6YCC7"/>
<evidence type="ECO:0000313" key="2">
    <source>
        <dbReference type="Proteomes" id="UP000620124"/>
    </source>
</evidence>